<name>A0A1Z5ICD5_9LACO</name>
<evidence type="ECO:0000313" key="2">
    <source>
        <dbReference type="Proteomes" id="UP000198374"/>
    </source>
</evidence>
<organism evidence="1 2">
    <name type="scientific">Secundilactobacillus mixtipabuli</name>
    <dbReference type="NCBI Taxonomy" id="1435342"/>
    <lineage>
        <taxon>Bacteria</taxon>
        <taxon>Bacillati</taxon>
        <taxon>Bacillota</taxon>
        <taxon>Bacilli</taxon>
        <taxon>Lactobacillales</taxon>
        <taxon>Lactobacillaceae</taxon>
        <taxon>Secundilactobacillus</taxon>
    </lineage>
</organism>
<accession>A0A1Z5ICD5</accession>
<dbReference type="OrthoDB" id="1655898at2"/>
<dbReference type="RefSeq" id="WP_089109215.1">
    <property type="nucleotide sequence ID" value="NZ_BCMF01000006.1"/>
</dbReference>
<comment type="caution">
    <text evidence="1">The sequence shown here is derived from an EMBL/GenBank/DDBJ whole genome shotgun (WGS) entry which is preliminary data.</text>
</comment>
<dbReference type="AlphaFoldDB" id="A0A1Z5ICD5"/>
<proteinExistence type="predicted"/>
<dbReference type="EMBL" id="BCMF01000006">
    <property type="protein sequence ID" value="GAW99419.1"/>
    <property type="molecule type" value="Genomic_DNA"/>
</dbReference>
<keyword evidence="2" id="KW-1185">Reference proteome</keyword>
<gene>
    <name evidence="1" type="ORF">IWT30_01388</name>
</gene>
<evidence type="ECO:0008006" key="3">
    <source>
        <dbReference type="Google" id="ProtNLM"/>
    </source>
</evidence>
<evidence type="ECO:0000313" key="1">
    <source>
        <dbReference type="EMBL" id="GAW99419.1"/>
    </source>
</evidence>
<sequence>MDRNLQLANDAFKEQKWAQAAQLYEREYQTDPSEKVNHLLVKSLYEAHQYQVAHMVMMDNLNSYLMDDQHVILMVQILLANHQLLMAHVLTATVERLPQAIGQLIQQAETDARQKPDFNREYQAFYQLSALTLAQQQRVFEKGKQLPLNEWLTATKALLTDPFVKPIIRVSLLELVQKLKVAESFEFRWLDDKNYQITGNRLKSLAEFEKVGILESMLQDLMGNKDPMTQQLYQNELGLQMTLLYPFIDRAIPDPMTWVARLVRGDEVQSAALPAMYSVEWWQRKLSRIMSEMTGA</sequence>
<dbReference type="Proteomes" id="UP000198374">
    <property type="component" value="Unassembled WGS sequence"/>
</dbReference>
<protein>
    <recommendedName>
        <fullName evidence="3">TPR repeat-containing protein</fullName>
    </recommendedName>
</protein>
<reference evidence="1 2" key="1">
    <citation type="submission" date="2015-11" db="EMBL/GenBank/DDBJ databases">
        <title>Draft genome sequences of new species of the genus Lactobacillus isolated from orchardgrass silage.</title>
        <authorList>
            <person name="Tohno M."/>
            <person name="Tanizawa Y."/>
            <person name="Arita M."/>
        </authorList>
    </citation>
    <scope>NUCLEOTIDE SEQUENCE [LARGE SCALE GENOMIC DNA]</scope>
    <source>
        <strain evidence="1 2">IWT30</strain>
    </source>
</reference>